<dbReference type="EMBL" id="MU826844">
    <property type="protein sequence ID" value="KAJ7371590.1"/>
    <property type="molecule type" value="Genomic_DNA"/>
</dbReference>
<dbReference type="Pfam" id="PF07714">
    <property type="entry name" value="PK_Tyr_Ser-Thr"/>
    <property type="match status" value="1"/>
</dbReference>
<dbReference type="GO" id="GO:0043235">
    <property type="term" value="C:receptor complex"/>
    <property type="evidence" value="ECO:0007669"/>
    <property type="project" value="TreeGrafter"/>
</dbReference>
<dbReference type="OrthoDB" id="5984852at2759"/>
<keyword evidence="3" id="KW-1185">Reference proteome</keyword>
<dbReference type="GO" id="GO:0005886">
    <property type="term" value="C:plasma membrane"/>
    <property type="evidence" value="ECO:0007669"/>
    <property type="project" value="TreeGrafter"/>
</dbReference>
<sequence length="102" mass="11907">WSFGVVLYEIFTVGGSPYPGINGREIANKLQKGYRMPKPKHVDEQLYQIMFQCWQENPNDRPTFSKLKDTVTKMTQNNNEAYVNMKEYDTSLYANVDDLSME</sequence>
<dbReference type="SUPFAM" id="SSF56112">
    <property type="entry name" value="Protein kinase-like (PK-like)"/>
    <property type="match status" value="1"/>
</dbReference>
<evidence type="ECO:0000259" key="1">
    <source>
        <dbReference type="PROSITE" id="PS50011"/>
    </source>
</evidence>
<evidence type="ECO:0000313" key="2">
    <source>
        <dbReference type="EMBL" id="KAJ7371590.1"/>
    </source>
</evidence>
<dbReference type="FunFam" id="1.10.510.10:FF:001346">
    <property type="entry name" value="Uncharacterized protein"/>
    <property type="match status" value="1"/>
</dbReference>
<dbReference type="GO" id="GO:0007169">
    <property type="term" value="P:cell surface receptor protein tyrosine kinase signaling pathway"/>
    <property type="evidence" value="ECO:0007669"/>
    <property type="project" value="TreeGrafter"/>
</dbReference>
<dbReference type="PANTHER" id="PTHR24416:SF611">
    <property type="entry name" value="TYROSINE-PROTEIN KINASE TRANSMEMBRANE RECEPTOR ROR"/>
    <property type="match status" value="1"/>
</dbReference>
<dbReference type="GO" id="GO:0005524">
    <property type="term" value="F:ATP binding"/>
    <property type="evidence" value="ECO:0007669"/>
    <property type="project" value="InterPro"/>
</dbReference>
<dbReference type="InterPro" id="IPR050122">
    <property type="entry name" value="RTK"/>
</dbReference>
<protein>
    <recommendedName>
        <fullName evidence="1">Protein kinase domain-containing protein</fullName>
    </recommendedName>
</protein>
<proteinExistence type="predicted"/>
<organism evidence="2 3">
    <name type="scientific">Desmophyllum pertusum</name>
    <dbReference type="NCBI Taxonomy" id="174260"/>
    <lineage>
        <taxon>Eukaryota</taxon>
        <taxon>Metazoa</taxon>
        <taxon>Cnidaria</taxon>
        <taxon>Anthozoa</taxon>
        <taxon>Hexacorallia</taxon>
        <taxon>Scleractinia</taxon>
        <taxon>Caryophylliina</taxon>
        <taxon>Caryophylliidae</taxon>
        <taxon>Desmophyllum</taxon>
    </lineage>
</organism>
<dbReference type="PROSITE" id="PS50011">
    <property type="entry name" value="PROTEIN_KINASE_DOM"/>
    <property type="match status" value="1"/>
</dbReference>
<dbReference type="AlphaFoldDB" id="A0A9W9YY98"/>
<dbReference type="Proteomes" id="UP001163046">
    <property type="component" value="Unassembled WGS sequence"/>
</dbReference>
<dbReference type="InterPro" id="IPR001245">
    <property type="entry name" value="Ser-Thr/Tyr_kinase_cat_dom"/>
</dbReference>
<accession>A0A9W9YY98</accession>
<feature type="non-terminal residue" evidence="2">
    <location>
        <position position="102"/>
    </location>
</feature>
<reference evidence="2" key="1">
    <citation type="submission" date="2023-01" db="EMBL/GenBank/DDBJ databases">
        <title>Genome assembly of the deep-sea coral Lophelia pertusa.</title>
        <authorList>
            <person name="Herrera S."/>
            <person name="Cordes E."/>
        </authorList>
    </citation>
    <scope>NUCLEOTIDE SEQUENCE</scope>
    <source>
        <strain evidence="2">USNM1676648</strain>
        <tissue evidence="2">Polyp</tissue>
    </source>
</reference>
<comment type="caution">
    <text evidence="2">The sequence shown here is derived from an EMBL/GenBank/DDBJ whole genome shotgun (WGS) entry which is preliminary data.</text>
</comment>
<dbReference type="InterPro" id="IPR011009">
    <property type="entry name" value="Kinase-like_dom_sf"/>
</dbReference>
<evidence type="ECO:0000313" key="3">
    <source>
        <dbReference type="Proteomes" id="UP001163046"/>
    </source>
</evidence>
<dbReference type="InterPro" id="IPR000719">
    <property type="entry name" value="Prot_kinase_dom"/>
</dbReference>
<name>A0A9W9YY98_9CNID</name>
<dbReference type="PANTHER" id="PTHR24416">
    <property type="entry name" value="TYROSINE-PROTEIN KINASE RECEPTOR"/>
    <property type="match status" value="1"/>
</dbReference>
<dbReference type="Gene3D" id="1.10.510.10">
    <property type="entry name" value="Transferase(Phosphotransferase) domain 1"/>
    <property type="match status" value="1"/>
</dbReference>
<feature type="domain" description="Protein kinase" evidence="1">
    <location>
        <begin position="1"/>
        <end position="83"/>
    </location>
</feature>
<gene>
    <name evidence="2" type="ORF">OS493_024266</name>
</gene>
<dbReference type="GO" id="GO:0004714">
    <property type="term" value="F:transmembrane receptor protein tyrosine kinase activity"/>
    <property type="evidence" value="ECO:0007669"/>
    <property type="project" value="TreeGrafter"/>
</dbReference>